<sequence>MVCILLHWSYYCAAMLKQYFLVVSCLLVWCSARVLESRQAATQFNVCATSEVRVSQGSYIELKSPNYPRSYLDNTHCRVTLRSGPKALALSLRFSEFQLENQQTACSFDSLCIYGVKFCGSWATGRVFQYILPSNSNFTLDFLTDSSGTFRGFDIVVSAALYNNETVNVTSGGVGSSSGTLQSQLLTLRNLNYQDKCKNDARIVSATYPTTSSYYVTTPLYQYTTNSPLYYDTTTYYQYTTYYPWYYDTTTNYQYTTNSPLYYDTTTYYQYTTNSPLYYDTTTYYQYTTNNPWIYDTTLYYQYTTNNPWIYETTTNYQYTTNSPLYYDTTTYYQYTTYYPWYYDTTANYQYTTNNLRYYDTTTYYQYTTYYPWYYDTTTYYQYTTNNPWIYETTTNYQYTTNYPWYYDTTYYQYTTNYPWYYDTTTYYQYTTGYPYYYETTTYNPYSTNYPWYEASTYYPYTTGYPWYYPSTTYSPPFAAFPSKDYVASLIQQVIQQLNSERYSQEQASLLLTQLLRYLGY</sequence>
<feature type="domain" description="CUB" evidence="3">
    <location>
        <begin position="47"/>
        <end position="160"/>
    </location>
</feature>
<dbReference type="PROSITE" id="PS01180">
    <property type="entry name" value="CUB"/>
    <property type="match status" value="1"/>
</dbReference>
<dbReference type="VEuPathDB" id="VectorBase:BGLB036286"/>
<dbReference type="EnsemblMetazoa" id="BGLB036286-RA">
    <property type="protein sequence ID" value="BGLB036286-PA"/>
    <property type="gene ID" value="BGLB036286"/>
</dbReference>
<dbReference type="CDD" id="cd00041">
    <property type="entry name" value="CUB"/>
    <property type="match status" value="1"/>
</dbReference>
<dbReference type="GO" id="GO:0004252">
    <property type="term" value="F:serine-type endopeptidase activity"/>
    <property type="evidence" value="ECO:0007669"/>
    <property type="project" value="TreeGrafter"/>
</dbReference>
<dbReference type="SMART" id="SM00042">
    <property type="entry name" value="CUB"/>
    <property type="match status" value="1"/>
</dbReference>
<accession>A0A2C9LXX6</accession>
<evidence type="ECO:0000256" key="2">
    <source>
        <dbReference type="PROSITE-ProRule" id="PRU00059"/>
    </source>
</evidence>
<evidence type="ECO:0000256" key="1">
    <source>
        <dbReference type="ARBA" id="ARBA00023157"/>
    </source>
</evidence>
<dbReference type="InterPro" id="IPR000859">
    <property type="entry name" value="CUB_dom"/>
</dbReference>
<dbReference type="InterPro" id="IPR035914">
    <property type="entry name" value="Sperma_CUB_dom_sf"/>
</dbReference>
<dbReference type="PANTHER" id="PTHR24255:SF31">
    <property type="entry name" value="CUBILIN-LIKE PROTEIN"/>
    <property type="match status" value="1"/>
</dbReference>
<evidence type="ECO:0000313" key="5">
    <source>
        <dbReference type="Proteomes" id="UP000076420"/>
    </source>
</evidence>
<dbReference type="AlphaFoldDB" id="A0A2C9LXX6"/>
<dbReference type="Proteomes" id="UP000076420">
    <property type="component" value="Unassembled WGS sequence"/>
</dbReference>
<gene>
    <name evidence="4" type="primary">106058570</name>
</gene>
<keyword evidence="1" id="KW-1015">Disulfide bond</keyword>
<comment type="caution">
    <text evidence="2">Lacks conserved residue(s) required for the propagation of feature annotation.</text>
</comment>
<name>A0A2C9LXX6_BIOGL</name>
<dbReference type="PANTHER" id="PTHR24255">
    <property type="entry name" value="COMPLEMENT COMPONENT 1, S SUBCOMPONENT-RELATED"/>
    <property type="match status" value="1"/>
</dbReference>
<dbReference type="Gene3D" id="2.60.120.290">
    <property type="entry name" value="Spermadhesin, CUB domain"/>
    <property type="match status" value="1"/>
</dbReference>
<organism evidence="4 5">
    <name type="scientific">Biomphalaria glabrata</name>
    <name type="common">Bloodfluke planorb</name>
    <name type="synonym">Freshwater snail</name>
    <dbReference type="NCBI Taxonomy" id="6526"/>
    <lineage>
        <taxon>Eukaryota</taxon>
        <taxon>Metazoa</taxon>
        <taxon>Spiralia</taxon>
        <taxon>Lophotrochozoa</taxon>
        <taxon>Mollusca</taxon>
        <taxon>Gastropoda</taxon>
        <taxon>Heterobranchia</taxon>
        <taxon>Euthyneura</taxon>
        <taxon>Panpulmonata</taxon>
        <taxon>Hygrophila</taxon>
        <taxon>Lymnaeoidea</taxon>
        <taxon>Planorbidae</taxon>
        <taxon>Biomphalaria</taxon>
    </lineage>
</organism>
<evidence type="ECO:0000259" key="3">
    <source>
        <dbReference type="PROSITE" id="PS01180"/>
    </source>
</evidence>
<dbReference type="OrthoDB" id="6369184at2759"/>
<dbReference type="GO" id="GO:0005615">
    <property type="term" value="C:extracellular space"/>
    <property type="evidence" value="ECO:0007669"/>
    <property type="project" value="TreeGrafter"/>
</dbReference>
<proteinExistence type="predicted"/>
<protein>
    <recommendedName>
        <fullName evidence="3">CUB domain-containing protein</fullName>
    </recommendedName>
</protein>
<dbReference type="VEuPathDB" id="VectorBase:BGLAX_037277"/>
<evidence type="ECO:0000313" key="4">
    <source>
        <dbReference type="EnsemblMetazoa" id="BGLB036286-PA"/>
    </source>
</evidence>
<dbReference type="SUPFAM" id="SSF49854">
    <property type="entry name" value="Spermadhesin, CUB domain"/>
    <property type="match status" value="1"/>
</dbReference>
<reference evidence="4" key="1">
    <citation type="submission" date="2020-05" db="UniProtKB">
        <authorList>
            <consortium name="EnsemblMetazoa"/>
        </authorList>
    </citation>
    <scope>IDENTIFICATION</scope>
    <source>
        <strain evidence="4">BB02</strain>
    </source>
</reference>
<dbReference type="VEuPathDB" id="VectorBase:BGLAX_052172"/>